<dbReference type="GO" id="GO:0005524">
    <property type="term" value="F:ATP binding"/>
    <property type="evidence" value="ECO:0007669"/>
    <property type="project" value="UniProtKB-KW"/>
</dbReference>
<keyword evidence="2" id="KW-0067">ATP-binding</keyword>
<feature type="compositionally biased region" description="Basic residues" evidence="1">
    <location>
        <begin position="1"/>
        <end position="21"/>
    </location>
</feature>
<dbReference type="EMBL" id="CADCVL010000008">
    <property type="protein sequence ID" value="CAA9463797.1"/>
    <property type="molecule type" value="Genomic_DNA"/>
</dbReference>
<keyword evidence="2" id="KW-0547">Nucleotide-binding</keyword>
<feature type="compositionally biased region" description="Basic residues" evidence="1">
    <location>
        <begin position="165"/>
        <end position="178"/>
    </location>
</feature>
<feature type="non-terminal residue" evidence="2">
    <location>
        <position position="275"/>
    </location>
</feature>
<dbReference type="AlphaFoldDB" id="A0A6J4R494"/>
<evidence type="ECO:0000313" key="2">
    <source>
        <dbReference type="EMBL" id="CAA9463797.1"/>
    </source>
</evidence>
<feature type="compositionally biased region" description="Basic residues" evidence="1">
    <location>
        <begin position="229"/>
        <end position="238"/>
    </location>
</feature>
<feature type="compositionally biased region" description="Basic and acidic residues" evidence="1">
    <location>
        <begin position="196"/>
        <end position="214"/>
    </location>
</feature>
<feature type="compositionally biased region" description="Basic and acidic residues" evidence="1">
    <location>
        <begin position="92"/>
        <end position="119"/>
    </location>
</feature>
<protein>
    <submittedName>
        <fullName evidence="2">Branched-chain amino acid transport ATP-binding protein LivG</fullName>
    </submittedName>
</protein>
<feature type="region of interest" description="Disordered" evidence="1">
    <location>
        <begin position="1"/>
        <end position="275"/>
    </location>
</feature>
<feature type="compositionally biased region" description="Low complexity" evidence="1">
    <location>
        <begin position="184"/>
        <end position="195"/>
    </location>
</feature>
<feature type="compositionally biased region" description="Basic and acidic residues" evidence="1">
    <location>
        <begin position="22"/>
        <end position="37"/>
    </location>
</feature>
<name>A0A6J4R494_9ACTN</name>
<evidence type="ECO:0000256" key="1">
    <source>
        <dbReference type="SAM" id="MobiDB-lite"/>
    </source>
</evidence>
<feature type="compositionally biased region" description="Basic residues" evidence="1">
    <location>
        <begin position="125"/>
        <end position="135"/>
    </location>
</feature>
<reference evidence="2" key="1">
    <citation type="submission" date="2020-02" db="EMBL/GenBank/DDBJ databases">
        <authorList>
            <person name="Meier V. D."/>
        </authorList>
    </citation>
    <scope>NUCLEOTIDE SEQUENCE</scope>
    <source>
        <strain evidence="2">AVDCRST_MAG65</strain>
    </source>
</reference>
<organism evidence="2">
    <name type="scientific">uncultured Solirubrobacteraceae bacterium</name>
    <dbReference type="NCBI Taxonomy" id="1162706"/>
    <lineage>
        <taxon>Bacteria</taxon>
        <taxon>Bacillati</taxon>
        <taxon>Actinomycetota</taxon>
        <taxon>Thermoleophilia</taxon>
        <taxon>Solirubrobacterales</taxon>
        <taxon>Solirubrobacteraceae</taxon>
        <taxon>environmental samples</taxon>
    </lineage>
</organism>
<accession>A0A6J4R494</accession>
<feature type="non-terminal residue" evidence="2">
    <location>
        <position position="1"/>
    </location>
</feature>
<proteinExistence type="predicted"/>
<gene>
    <name evidence="2" type="ORF">AVDCRST_MAG65-49</name>
</gene>
<feature type="compositionally biased region" description="Basic and acidic residues" evidence="1">
    <location>
        <begin position="245"/>
        <end position="254"/>
    </location>
</feature>
<feature type="compositionally biased region" description="Basic residues" evidence="1">
    <location>
        <begin position="46"/>
        <end position="58"/>
    </location>
</feature>
<sequence>DRARRHAHDGNARRRRRQRSRAARDDRPHEAVRRPDGGQRGVLRGPRARHRLDHRPQRRRQDDVLQHAHRPLQADNRRGALRRARRNQQAPRPDHRDGGRADVPEHPPVRDHERRRERPGGPARAHARLRPRIHPAHAGSATRGARRPREGPRAARLRGGQVRLLRPRRRAPRLRRSAPRGDRASAGLGSKAAAARRADRRHEPTGDGPADRLHAPAARRAQPRDPAHRARHEGRHGRLGAGDGARPRREDRRRPAAGGARRSARRRGLPREAGL</sequence>